<dbReference type="PRINTS" id="PR01217">
    <property type="entry name" value="PRICHEXTENSN"/>
</dbReference>
<evidence type="ECO:0000313" key="4">
    <source>
        <dbReference type="WBParaSite" id="SMUV_0000644101-mRNA-1"/>
    </source>
</evidence>
<keyword evidence="1" id="KW-0732">Signal</keyword>
<accession>A0A0N5AP74</accession>
<feature type="domain" description="Ground-like" evidence="2">
    <location>
        <begin position="216"/>
        <end position="286"/>
    </location>
</feature>
<evidence type="ECO:0000256" key="1">
    <source>
        <dbReference type="SAM" id="SignalP"/>
    </source>
</evidence>
<feature type="chain" id="PRO_5005893361" evidence="1">
    <location>
        <begin position="22"/>
        <end position="288"/>
    </location>
</feature>
<dbReference type="AlphaFoldDB" id="A0A0N5AP74"/>
<dbReference type="STRING" id="451379.A0A0N5AP74"/>
<dbReference type="WBParaSite" id="SMUV_0000644101-mRNA-1">
    <property type="protein sequence ID" value="SMUV_0000644101-mRNA-1"/>
    <property type="gene ID" value="SMUV_0000644101"/>
</dbReference>
<name>A0A0N5AP74_9BILA</name>
<evidence type="ECO:0000259" key="2">
    <source>
        <dbReference type="Pfam" id="PF04155"/>
    </source>
</evidence>
<dbReference type="Proteomes" id="UP000046393">
    <property type="component" value="Unplaced"/>
</dbReference>
<organism evidence="3 4">
    <name type="scientific">Syphacia muris</name>
    <dbReference type="NCBI Taxonomy" id="451379"/>
    <lineage>
        <taxon>Eukaryota</taxon>
        <taxon>Metazoa</taxon>
        <taxon>Ecdysozoa</taxon>
        <taxon>Nematoda</taxon>
        <taxon>Chromadorea</taxon>
        <taxon>Rhabditida</taxon>
        <taxon>Spirurina</taxon>
        <taxon>Oxyuridomorpha</taxon>
        <taxon>Oxyuroidea</taxon>
        <taxon>Oxyuridae</taxon>
        <taxon>Syphacia</taxon>
    </lineage>
</organism>
<reference evidence="4" key="1">
    <citation type="submission" date="2017-02" db="UniProtKB">
        <authorList>
            <consortium name="WormBaseParasite"/>
        </authorList>
    </citation>
    <scope>IDENTIFICATION</scope>
</reference>
<keyword evidence="3" id="KW-1185">Reference proteome</keyword>
<dbReference type="InterPro" id="IPR007284">
    <property type="entry name" value="Ground-like_dom"/>
</dbReference>
<proteinExistence type="predicted"/>
<protein>
    <submittedName>
        <fullName evidence="4">Ground-like domain-containing protein</fullName>
    </submittedName>
</protein>
<evidence type="ECO:0000313" key="3">
    <source>
        <dbReference type="Proteomes" id="UP000046393"/>
    </source>
</evidence>
<sequence length="288" mass="31454">MLIQWLTVLIITNCLLDSASGGSCCCSPSCMIPEYDTAPAPLPPPSYQYPMPPPPPIMYPSPPLPVYKPPTIMLCEVKKCPPPPSQPCPLPVSCPPQNPCPPPDPCEPCPSCPEPPPITCPPCLPPTSTSAESITPAEVAPSQIENVEDCPPQTTDSCTPEPEVCVDCCQGCEIETGCSVNYEKSYMRKRAKSKKTARLAKRDFSMTDREVVQETDPTCNSEKLRGIMIQSLNKNLTEVKRTIRKNAEAAFDRMFNVICAEGPFTYVSHTSVFCQVSAERSNCYAFSL</sequence>
<dbReference type="Pfam" id="PF04155">
    <property type="entry name" value="Ground-like"/>
    <property type="match status" value="1"/>
</dbReference>
<feature type="signal peptide" evidence="1">
    <location>
        <begin position="1"/>
        <end position="21"/>
    </location>
</feature>